<organism evidence="14 15">
    <name type="scientific">Banduia mediterranea</name>
    <dbReference type="NCBI Taxonomy" id="3075609"/>
    <lineage>
        <taxon>Bacteria</taxon>
        <taxon>Pseudomonadati</taxon>
        <taxon>Pseudomonadota</taxon>
        <taxon>Gammaproteobacteria</taxon>
        <taxon>Nevskiales</taxon>
        <taxon>Algiphilaceae</taxon>
        <taxon>Banduia</taxon>
    </lineage>
</organism>
<evidence type="ECO:0000256" key="8">
    <source>
        <dbReference type="ARBA" id="ARBA00022884"/>
    </source>
</evidence>
<feature type="binding site" evidence="10">
    <location>
        <position position="281"/>
    </location>
    <ligand>
        <name>Zn(2+)</name>
        <dbReference type="ChEBI" id="CHEBI:29105"/>
    </ligand>
</feature>
<evidence type="ECO:0000256" key="6">
    <source>
        <dbReference type="ARBA" id="ARBA00022801"/>
    </source>
</evidence>
<feature type="domain" description="EngC GTPase" evidence="12">
    <location>
        <begin position="109"/>
        <end position="256"/>
    </location>
</feature>
<dbReference type="InterPro" id="IPR004881">
    <property type="entry name" value="Ribosome_biogen_GTPase_RsgA"/>
</dbReference>
<keyword evidence="2 10" id="KW-0690">Ribosome biogenesis</keyword>
<protein>
    <recommendedName>
        <fullName evidence="10">Small ribosomal subunit biogenesis GTPase RsgA</fullName>
        <ecNumber evidence="10">3.6.1.-</ecNumber>
    </recommendedName>
</protein>
<feature type="binding site" evidence="10">
    <location>
        <begin position="148"/>
        <end position="151"/>
    </location>
    <ligand>
        <name>GTP</name>
        <dbReference type="ChEBI" id="CHEBI:37565"/>
    </ligand>
</feature>
<feature type="domain" description="CP-type G" evidence="13">
    <location>
        <begin position="100"/>
        <end position="258"/>
    </location>
</feature>
<dbReference type="PROSITE" id="PS50936">
    <property type="entry name" value="ENGC_GTPASE"/>
    <property type="match status" value="1"/>
</dbReference>
<keyword evidence="7 10" id="KW-0862">Zinc</keyword>
<keyword evidence="5 10" id="KW-0547">Nucleotide-binding</keyword>
<keyword evidence="3 10" id="KW-0479">Metal-binding</keyword>
<dbReference type="EMBL" id="JAVRIC010000013">
    <property type="protein sequence ID" value="MDT0497750.1"/>
    <property type="molecule type" value="Genomic_DNA"/>
</dbReference>
<dbReference type="PANTHER" id="PTHR32120">
    <property type="entry name" value="SMALL RIBOSOMAL SUBUNIT BIOGENESIS GTPASE RSGA"/>
    <property type="match status" value="1"/>
</dbReference>
<proteinExistence type="inferred from homology"/>
<keyword evidence="1 10" id="KW-0963">Cytoplasm</keyword>
<evidence type="ECO:0000256" key="3">
    <source>
        <dbReference type="ARBA" id="ARBA00022723"/>
    </source>
</evidence>
<keyword evidence="4 10" id="KW-0699">rRNA-binding</keyword>
<comment type="caution">
    <text evidence="14">The sequence shown here is derived from an EMBL/GenBank/DDBJ whole genome shotgun (WGS) entry which is preliminary data.</text>
</comment>
<evidence type="ECO:0000256" key="4">
    <source>
        <dbReference type="ARBA" id="ARBA00022730"/>
    </source>
</evidence>
<comment type="subunit">
    <text evidence="10">Monomer. Associates with 30S ribosomal subunit, binds 16S rRNA.</text>
</comment>
<keyword evidence="8 10" id="KW-0694">RNA-binding</keyword>
<dbReference type="SUPFAM" id="SSF52540">
    <property type="entry name" value="P-loop containing nucleoside triphosphate hydrolases"/>
    <property type="match status" value="1"/>
</dbReference>
<dbReference type="PROSITE" id="PS51721">
    <property type="entry name" value="G_CP"/>
    <property type="match status" value="1"/>
</dbReference>
<keyword evidence="6 10" id="KW-0378">Hydrolase</keyword>
<evidence type="ECO:0000256" key="9">
    <source>
        <dbReference type="ARBA" id="ARBA00023134"/>
    </source>
</evidence>
<evidence type="ECO:0000256" key="10">
    <source>
        <dbReference type="HAMAP-Rule" id="MF_01820"/>
    </source>
</evidence>
<dbReference type="PANTHER" id="PTHR32120:SF10">
    <property type="entry name" value="SMALL RIBOSOMAL SUBUNIT BIOGENESIS GTPASE RSGA"/>
    <property type="match status" value="1"/>
</dbReference>
<dbReference type="RefSeq" id="WP_311365142.1">
    <property type="nucleotide sequence ID" value="NZ_JAVRIC010000013.1"/>
</dbReference>
<dbReference type="Gene3D" id="3.40.50.300">
    <property type="entry name" value="P-loop containing nucleotide triphosphate hydrolases"/>
    <property type="match status" value="1"/>
</dbReference>
<comment type="similarity">
    <text evidence="10">Belongs to the TRAFAC class YlqF/YawG GTPase family. RsgA subfamily.</text>
</comment>
<evidence type="ECO:0000259" key="13">
    <source>
        <dbReference type="PROSITE" id="PS51721"/>
    </source>
</evidence>
<dbReference type="InterPro" id="IPR027417">
    <property type="entry name" value="P-loop_NTPase"/>
</dbReference>
<reference evidence="14 15" key="1">
    <citation type="submission" date="2023-09" db="EMBL/GenBank/DDBJ databases">
        <authorList>
            <person name="Rey-Velasco X."/>
        </authorList>
    </citation>
    <scope>NUCLEOTIDE SEQUENCE [LARGE SCALE GENOMIC DNA]</scope>
    <source>
        <strain evidence="14 15">W345</strain>
    </source>
</reference>
<name>A0ABU2WIR9_9GAMM</name>
<dbReference type="InterPro" id="IPR030378">
    <property type="entry name" value="G_CP_dom"/>
</dbReference>
<dbReference type="EC" id="3.6.1.-" evidence="10"/>
<evidence type="ECO:0000256" key="1">
    <source>
        <dbReference type="ARBA" id="ARBA00022490"/>
    </source>
</evidence>
<dbReference type="Pfam" id="PF03193">
    <property type="entry name" value="RsgA_GTPase"/>
    <property type="match status" value="1"/>
</dbReference>
<dbReference type="CDD" id="cd01854">
    <property type="entry name" value="YjeQ_EngC"/>
    <property type="match status" value="1"/>
</dbReference>
<evidence type="ECO:0000256" key="2">
    <source>
        <dbReference type="ARBA" id="ARBA00022517"/>
    </source>
</evidence>
<gene>
    <name evidence="10 14" type="primary">rsgA</name>
    <name evidence="14" type="ORF">RM530_10290</name>
</gene>
<sequence length="345" mass="37249">MQLSSDSALGALGLNEAVRRDALALGRPELRLVRVVEPQRSQARVDDGEQLIDATLYSSYLAQLKSDGDALAVGDWAGLDTENMLRLHLPRRGLISRPSKEGGTQVVAAHIDLALLVMGLDGDWAPHRLQRYLMLVRRGGVSPVVVLSKRDQCDEAEQRQAGIQAMVGDEVPVHAINARSAEAVNELRRYAAPGRTLVLLGSSGVGKSTLTNALAGSDQLTQATRAYDGRGRHTTTARSMYRLPGGGCLIDTPGMRGLRLTGAETLKDAGFDDVAVLAQNCRFANCRHDQEPGCAVREAVGAVRLTHYHALLRELERTRSDTLTGQRPGDKHAGRGARGRSSRSR</sequence>
<feature type="binding site" evidence="10">
    <location>
        <position position="294"/>
    </location>
    <ligand>
        <name>Zn(2+)</name>
        <dbReference type="ChEBI" id="CHEBI:29105"/>
    </ligand>
</feature>
<dbReference type="NCBIfam" id="TIGR00157">
    <property type="entry name" value="ribosome small subunit-dependent GTPase A"/>
    <property type="match status" value="1"/>
</dbReference>
<evidence type="ECO:0000313" key="15">
    <source>
        <dbReference type="Proteomes" id="UP001254608"/>
    </source>
</evidence>
<comment type="subcellular location">
    <subcellularLocation>
        <location evidence="10">Cytoplasm</location>
    </subcellularLocation>
</comment>
<evidence type="ECO:0000256" key="5">
    <source>
        <dbReference type="ARBA" id="ARBA00022741"/>
    </source>
</evidence>
<feature type="binding site" evidence="10">
    <location>
        <position position="288"/>
    </location>
    <ligand>
        <name>Zn(2+)</name>
        <dbReference type="ChEBI" id="CHEBI:29105"/>
    </ligand>
</feature>
<accession>A0ABU2WIR9</accession>
<dbReference type="Gene3D" id="1.10.40.50">
    <property type="entry name" value="Probable gtpase engc, domain 3"/>
    <property type="match status" value="1"/>
</dbReference>
<feature type="binding site" evidence="10">
    <location>
        <position position="286"/>
    </location>
    <ligand>
        <name>Zn(2+)</name>
        <dbReference type="ChEBI" id="CHEBI:29105"/>
    </ligand>
</feature>
<dbReference type="InterPro" id="IPR010914">
    <property type="entry name" value="RsgA_GTPase_dom"/>
</dbReference>
<dbReference type="Proteomes" id="UP001254608">
    <property type="component" value="Unassembled WGS sequence"/>
</dbReference>
<comment type="function">
    <text evidence="10">One of several proteins that assist in the late maturation steps of the functional core of the 30S ribosomal subunit. Helps release RbfA from mature subunits. May play a role in the assembly of ribosomal proteins into the subunit. Circularly permuted GTPase that catalyzes slow GTP hydrolysis, GTPase activity is stimulated by the 30S ribosomal subunit.</text>
</comment>
<evidence type="ECO:0000256" key="7">
    <source>
        <dbReference type="ARBA" id="ARBA00022833"/>
    </source>
</evidence>
<dbReference type="HAMAP" id="MF_01820">
    <property type="entry name" value="GTPase_RsgA"/>
    <property type="match status" value="1"/>
</dbReference>
<evidence type="ECO:0000259" key="12">
    <source>
        <dbReference type="PROSITE" id="PS50936"/>
    </source>
</evidence>
<feature type="compositionally biased region" description="Basic residues" evidence="11">
    <location>
        <begin position="334"/>
        <end position="345"/>
    </location>
</feature>
<keyword evidence="15" id="KW-1185">Reference proteome</keyword>
<comment type="cofactor">
    <cofactor evidence="10">
        <name>Zn(2+)</name>
        <dbReference type="ChEBI" id="CHEBI:29105"/>
    </cofactor>
    <text evidence="10">Binds 1 zinc ion per subunit.</text>
</comment>
<feature type="region of interest" description="Disordered" evidence="11">
    <location>
        <begin position="319"/>
        <end position="345"/>
    </location>
</feature>
<keyword evidence="9 10" id="KW-0342">GTP-binding</keyword>
<feature type="binding site" evidence="10">
    <location>
        <begin position="201"/>
        <end position="209"/>
    </location>
    <ligand>
        <name>GTP</name>
        <dbReference type="ChEBI" id="CHEBI:37565"/>
    </ligand>
</feature>
<evidence type="ECO:0000256" key="11">
    <source>
        <dbReference type="SAM" id="MobiDB-lite"/>
    </source>
</evidence>
<evidence type="ECO:0000313" key="14">
    <source>
        <dbReference type="EMBL" id="MDT0497750.1"/>
    </source>
</evidence>